<dbReference type="RefSeq" id="WP_149688154.1">
    <property type="nucleotide sequence ID" value="NZ_SDPQ02000001.1"/>
</dbReference>
<evidence type="ECO:0000313" key="2">
    <source>
        <dbReference type="Proteomes" id="UP000380867"/>
    </source>
</evidence>
<sequence>MDHIDPTLVSLRVKRAHELGFTAGQLRGDQWQHVAHGVVRPAFFAVDPTSARVADAVALMGRANVLGGWASLWVQGNRWFDGSDRSGDPREVLIHCLVGSQLRVRPGILPSQADLHPDEVESLGHYDVATLARSAYDEMRVARNLREAVVVLDMAVSTTSEVAHTTLAAVRRVVESHHKTRGIVQARNALELGTSRSGSPWETRTRLMAQLDVGIRGLEVNVPVFDLSENLLGVADLIEPETGLVIESDGADHRELSRHTDDNVREEKFERAGLVVCRVTSLDHVNRWATVGRINRARIDAARARNRQWTLDKPDWWTSWSPARRWA</sequence>
<organism evidence="1 2">
    <name type="scientific">Aeromicrobium ginsengisoli</name>
    <dbReference type="NCBI Taxonomy" id="363867"/>
    <lineage>
        <taxon>Bacteria</taxon>
        <taxon>Bacillati</taxon>
        <taxon>Actinomycetota</taxon>
        <taxon>Actinomycetes</taxon>
        <taxon>Propionibacteriales</taxon>
        <taxon>Nocardioidaceae</taxon>
        <taxon>Aeromicrobium</taxon>
    </lineage>
</organism>
<evidence type="ECO:0008006" key="3">
    <source>
        <dbReference type="Google" id="ProtNLM"/>
    </source>
</evidence>
<dbReference type="Proteomes" id="UP000380867">
    <property type="component" value="Unassembled WGS sequence"/>
</dbReference>
<reference evidence="1" key="1">
    <citation type="submission" date="2019-09" db="EMBL/GenBank/DDBJ databases">
        <authorList>
            <person name="Li J."/>
        </authorList>
    </citation>
    <scope>NUCLEOTIDE SEQUENCE [LARGE SCALE GENOMIC DNA]</scope>
    <source>
        <strain evidence="1">JCM 14732</strain>
    </source>
</reference>
<proteinExistence type="predicted"/>
<evidence type="ECO:0000313" key="1">
    <source>
        <dbReference type="EMBL" id="KAA1400049.1"/>
    </source>
</evidence>
<dbReference type="EMBL" id="SDPQ02000001">
    <property type="protein sequence ID" value="KAA1400049.1"/>
    <property type="molecule type" value="Genomic_DNA"/>
</dbReference>
<protein>
    <recommendedName>
        <fullName evidence="3">DUF559 domain-containing protein</fullName>
    </recommendedName>
</protein>
<accession>A0A5M4FIJ8</accession>
<gene>
    <name evidence="1" type="ORF">ESP70_004705</name>
</gene>
<dbReference type="AlphaFoldDB" id="A0A5M4FIJ8"/>
<dbReference type="OrthoDB" id="3771067at2"/>
<keyword evidence="2" id="KW-1185">Reference proteome</keyword>
<name>A0A5M4FIJ8_9ACTN</name>
<comment type="caution">
    <text evidence="1">The sequence shown here is derived from an EMBL/GenBank/DDBJ whole genome shotgun (WGS) entry which is preliminary data.</text>
</comment>